<evidence type="ECO:0000256" key="2">
    <source>
        <dbReference type="ARBA" id="ARBA00022723"/>
    </source>
</evidence>
<feature type="binding site" evidence="7">
    <location>
        <position position="139"/>
    </location>
    <ligand>
        <name>N-formimidoyl-L-glutamate</name>
        <dbReference type="ChEBI" id="CHEBI:58928"/>
    </ligand>
</feature>
<name>A0A5C6UTI2_9SPHN</name>
<proteinExistence type="inferred from homology"/>
<gene>
    <name evidence="7" type="primary">hutI</name>
    <name evidence="9" type="ORF">FSZ31_06020</name>
</gene>
<dbReference type="FunFam" id="3.20.20.140:FF:000007">
    <property type="entry name" value="Imidazolonepropionase"/>
    <property type="match status" value="1"/>
</dbReference>
<evidence type="ECO:0000256" key="5">
    <source>
        <dbReference type="ARBA" id="ARBA00022833"/>
    </source>
</evidence>
<reference evidence="9 10" key="1">
    <citation type="submission" date="2019-08" db="EMBL/GenBank/DDBJ databases">
        <title>Sphingorhabdus soil sp. nov., isolated from arctic soil.</title>
        <authorList>
            <person name="Liu Y."/>
        </authorList>
    </citation>
    <scope>NUCLEOTIDE SEQUENCE [LARGE SCALE GENOMIC DNA]</scope>
    <source>
        <strain evidence="9 10">D-2Q-5-6</strain>
    </source>
</reference>
<organism evidence="9 10">
    <name type="scientific">Flavisphingopyxis soli</name>
    <dbReference type="NCBI Taxonomy" id="2601267"/>
    <lineage>
        <taxon>Bacteria</taxon>
        <taxon>Pseudomonadati</taxon>
        <taxon>Pseudomonadota</taxon>
        <taxon>Alphaproteobacteria</taxon>
        <taxon>Sphingomonadales</taxon>
        <taxon>Sphingopyxidaceae</taxon>
        <taxon>Flavisphingopyxis</taxon>
    </lineage>
</organism>
<feature type="binding site" evidence="7">
    <location>
        <position position="310"/>
    </location>
    <ligand>
        <name>Zn(2+)</name>
        <dbReference type="ChEBI" id="CHEBI:29105"/>
    </ligand>
</feature>
<dbReference type="Gene3D" id="2.30.40.10">
    <property type="entry name" value="Urease, subunit C, domain 1"/>
    <property type="match status" value="1"/>
</dbReference>
<dbReference type="GO" id="GO:0050480">
    <property type="term" value="F:imidazolonepropionase activity"/>
    <property type="evidence" value="ECO:0007669"/>
    <property type="project" value="UniProtKB-UniRule"/>
</dbReference>
<evidence type="ECO:0000256" key="1">
    <source>
        <dbReference type="ARBA" id="ARBA00012864"/>
    </source>
</evidence>
<keyword evidence="6 7" id="KW-0408">Iron</keyword>
<dbReference type="SUPFAM" id="SSF51556">
    <property type="entry name" value="Metallo-dependent hydrolases"/>
    <property type="match status" value="1"/>
</dbReference>
<dbReference type="PANTHER" id="PTHR42752:SF1">
    <property type="entry name" value="IMIDAZOLONEPROPIONASE-RELATED"/>
    <property type="match status" value="1"/>
</dbReference>
<feature type="binding site" evidence="7">
    <location>
        <position position="172"/>
    </location>
    <ligand>
        <name>4-imidazolone-5-propanoate</name>
        <dbReference type="ChEBI" id="CHEBI:77893"/>
    </ligand>
</feature>
<comment type="catalytic activity">
    <reaction evidence="7">
        <text>4-imidazolone-5-propanoate + H2O = N-formimidoyl-L-glutamate</text>
        <dbReference type="Rhea" id="RHEA:23660"/>
        <dbReference type="ChEBI" id="CHEBI:15377"/>
        <dbReference type="ChEBI" id="CHEBI:58928"/>
        <dbReference type="ChEBI" id="CHEBI:77893"/>
        <dbReference type="EC" id="3.5.2.7"/>
    </reaction>
</comment>
<feature type="binding site" evidence="7">
    <location>
        <position position="315"/>
    </location>
    <ligand>
        <name>4-imidazolone-5-propanoate</name>
        <dbReference type="ChEBI" id="CHEBI:77893"/>
    </ligand>
</feature>
<keyword evidence="7" id="KW-0963">Cytoplasm</keyword>
<keyword evidence="2 7" id="KW-0479">Metal-binding</keyword>
<dbReference type="Proteomes" id="UP000321129">
    <property type="component" value="Unassembled WGS sequence"/>
</dbReference>
<evidence type="ECO:0000256" key="6">
    <source>
        <dbReference type="ARBA" id="ARBA00023004"/>
    </source>
</evidence>
<dbReference type="NCBIfam" id="TIGR01224">
    <property type="entry name" value="hutI"/>
    <property type="match status" value="1"/>
</dbReference>
<dbReference type="InterPro" id="IPR032466">
    <property type="entry name" value="Metal_Hydrolase"/>
</dbReference>
<feature type="binding site" evidence="7">
    <location>
        <position position="235"/>
    </location>
    <ligand>
        <name>Zn(2+)</name>
        <dbReference type="ChEBI" id="CHEBI:29105"/>
    </ligand>
</feature>
<dbReference type="InterPro" id="IPR006680">
    <property type="entry name" value="Amidohydro-rel"/>
</dbReference>
<feature type="domain" description="Amidohydrolase-related" evidence="8">
    <location>
        <begin position="58"/>
        <end position="375"/>
    </location>
</feature>
<evidence type="ECO:0000256" key="3">
    <source>
        <dbReference type="ARBA" id="ARBA00022801"/>
    </source>
</evidence>
<dbReference type="PANTHER" id="PTHR42752">
    <property type="entry name" value="IMIDAZOLONEPROPIONASE"/>
    <property type="match status" value="1"/>
</dbReference>
<feature type="binding site" evidence="7">
    <location>
        <position position="238"/>
    </location>
    <ligand>
        <name>4-imidazolone-5-propanoate</name>
        <dbReference type="ChEBI" id="CHEBI:77893"/>
    </ligand>
</feature>
<comment type="subcellular location">
    <subcellularLocation>
        <location evidence="7">Cytoplasm</location>
    </subcellularLocation>
</comment>
<sequence length="397" mass="42099">MLLLTDALIAPINRGNAVEYSWIATIAVADGQIAFVGNPDDIPATFAEASRHSLAGRLVTPGLIDCHTHLVYAGSRAREFELRQQGATYETIMRAGGGIFSTVAATRAASAEELLAGALKRIDRLIAEGVTTVEIKSGYGLDRDTELRMLRVARDIEQHRAIRVSTTFLGAHAFPKEIGADAYLEETCLPTLKKAAAEGLVDAVDGFCENVGFSATQMARVFDVARELGLPVKLHAEQLSDQGGAALAARYGALSADHLEYVGDDGIAAMAASDMVAVLLPGAFYMLKETQLPPVEKLRAAGVPMALATDGNPGSAPMSSILLAMNMGAVLFGLTPEECLRGVTEHAAQALGLSDRGTIAVGMRADLAIWDVTDPAELSYRIGDAPLYQRVFEGRLC</sequence>
<comment type="function">
    <text evidence="7">Catalyzes the hydrolytic cleavage of the carbon-nitrogen bond in imidazolone-5-propanoate to yield N-formimidoyl-L-glutamate. It is the third step in the universal histidine degradation pathway.</text>
</comment>
<dbReference type="Pfam" id="PF01979">
    <property type="entry name" value="Amidohydro_1"/>
    <property type="match status" value="1"/>
</dbReference>
<dbReference type="GO" id="GO:0019556">
    <property type="term" value="P:L-histidine catabolic process to glutamate and formamide"/>
    <property type="evidence" value="ECO:0007669"/>
    <property type="project" value="UniProtKB-UniRule"/>
</dbReference>
<keyword evidence="10" id="KW-1185">Reference proteome</keyword>
<dbReference type="GO" id="GO:0005506">
    <property type="term" value="F:iron ion binding"/>
    <property type="evidence" value="ECO:0007669"/>
    <property type="project" value="UniProtKB-UniRule"/>
</dbReference>
<dbReference type="GO" id="GO:0019557">
    <property type="term" value="P:L-histidine catabolic process to glutamate and formate"/>
    <property type="evidence" value="ECO:0007669"/>
    <property type="project" value="UniProtKB-UniPathway"/>
</dbReference>
<feature type="binding site" evidence="7">
    <location>
        <position position="67"/>
    </location>
    <ligand>
        <name>Zn(2+)</name>
        <dbReference type="ChEBI" id="CHEBI:29105"/>
    </ligand>
</feature>
<comment type="pathway">
    <text evidence="7">Amino-acid degradation; L-histidine degradation into L-glutamate; N-formimidoyl-L-glutamate from L-histidine: step 3/3.</text>
</comment>
<dbReference type="EMBL" id="VOPY01000001">
    <property type="protein sequence ID" value="TXC74258.1"/>
    <property type="molecule type" value="Genomic_DNA"/>
</dbReference>
<evidence type="ECO:0000256" key="4">
    <source>
        <dbReference type="ARBA" id="ARBA00022808"/>
    </source>
</evidence>
<comment type="cofactor">
    <cofactor evidence="7">
        <name>Zn(2+)</name>
        <dbReference type="ChEBI" id="CHEBI:29105"/>
    </cofactor>
    <cofactor evidence="7">
        <name>Fe(3+)</name>
        <dbReference type="ChEBI" id="CHEBI:29034"/>
    </cofactor>
    <text evidence="7">Binds 1 zinc or iron ion per subunit.</text>
</comment>
<dbReference type="OrthoDB" id="9776455at2"/>
<dbReference type="UniPathway" id="UPA00379">
    <property type="reaction ID" value="UER00551"/>
</dbReference>
<feature type="binding site" evidence="7">
    <location>
        <position position="312"/>
    </location>
    <ligand>
        <name>N-formimidoyl-L-glutamate</name>
        <dbReference type="ChEBI" id="CHEBI:58928"/>
    </ligand>
</feature>
<dbReference type="GO" id="GO:0008270">
    <property type="term" value="F:zinc ion binding"/>
    <property type="evidence" value="ECO:0007669"/>
    <property type="project" value="UniProtKB-UniRule"/>
</dbReference>
<feature type="binding site" evidence="7">
    <location>
        <position position="69"/>
    </location>
    <ligand>
        <name>Zn(2+)</name>
        <dbReference type="ChEBI" id="CHEBI:29105"/>
    </ligand>
</feature>
<dbReference type="SUPFAM" id="SSF51338">
    <property type="entry name" value="Composite domain of metallo-dependent hydrolases"/>
    <property type="match status" value="1"/>
</dbReference>
<keyword evidence="5 7" id="KW-0862">Zinc</keyword>
<dbReference type="InterPro" id="IPR005920">
    <property type="entry name" value="HutI"/>
</dbReference>
<accession>A0A5C6UTI2</accession>
<protein>
    <recommendedName>
        <fullName evidence="1 7">Imidazolonepropionase</fullName>
        <ecNumber evidence="1 7">3.5.2.7</ecNumber>
    </recommendedName>
    <alternativeName>
        <fullName evidence="7">Imidazolone-5-propionate hydrolase</fullName>
    </alternativeName>
</protein>
<dbReference type="HAMAP" id="MF_00372">
    <property type="entry name" value="HutI"/>
    <property type="match status" value="1"/>
</dbReference>
<evidence type="ECO:0000313" key="9">
    <source>
        <dbReference type="EMBL" id="TXC74258.1"/>
    </source>
</evidence>
<feature type="binding site" evidence="7">
    <location>
        <position position="235"/>
    </location>
    <ligand>
        <name>Fe(3+)</name>
        <dbReference type="ChEBI" id="CHEBI:29034"/>
    </ligand>
</feature>
<feature type="binding site" evidence="7">
    <location>
        <position position="76"/>
    </location>
    <ligand>
        <name>4-imidazolone-5-propanoate</name>
        <dbReference type="ChEBI" id="CHEBI:77893"/>
    </ligand>
</feature>
<dbReference type="InterPro" id="IPR011059">
    <property type="entry name" value="Metal-dep_hydrolase_composite"/>
</dbReference>
<feature type="binding site" evidence="7">
    <location>
        <position position="69"/>
    </location>
    <ligand>
        <name>Fe(3+)</name>
        <dbReference type="ChEBI" id="CHEBI:29034"/>
    </ligand>
</feature>
<comment type="caution">
    <text evidence="9">The sequence shown here is derived from an EMBL/GenBank/DDBJ whole genome shotgun (WGS) entry which is preliminary data.</text>
</comment>
<evidence type="ECO:0000259" key="8">
    <source>
        <dbReference type="Pfam" id="PF01979"/>
    </source>
</evidence>
<comment type="similarity">
    <text evidence="7">Belongs to the metallo-dependent hydrolases superfamily. HutI family.</text>
</comment>
<dbReference type="CDD" id="cd01296">
    <property type="entry name" value="Imidazolone-5PH"/>
    <property type="match status" value="1"/>
</dbReference>
<dbReference type="GO" id="GO:0005737">
    <property type="term" value="C:cytoplasm"/>
    <property type="evidence" value="ECO:0007669"/>
    <property type="project" value="UniProtKB-SubCell"/>
</dbReference>
<feature type="binding site" evidence="7">
    <location>
        <position position="67"/>
    </location>
    <ligand>
        <name>Fe(3+)</name>
        <dbReference type="ChEBI" id="CHEBI:29034"/>
    </ligand>
</feature>
<dbReference type="RefSeq" id="WP_147122232.1">
    <property type="nucleotide sequence ID" value="NZ_VOPY01000001.1"/>
</dbReference>
<keyword evidence="4 7" id="KW-0369">Histidine metabolism</keyword>
<evidence type="ECO:0000313" key="10">
    <source>
        <dbReference type="Proteomes" id="UP000321129"/>
    </source>
</evidence>
<evidence type="ECO:0000256" key="7">
    <source>
        <dbReference type="HAMAP-Rule" id="MF_00372"/>
    </source>
</evidence>
<feature type="binding site" evidence="7">
    <location>
        <position position="310"/>
    </location>
    <ligand>
        <name>Fe(3+)</name>
        <dbReference type="ChEBI" id="CHEBI:29034"/>
    </ligand>
</feature>
<keyword evidence="3 7" id="KW-0378">Hydrolase</keyword>
<dbReference type="EC" id="3.5.2.7" evidence="1 7"/>
<feature type="binding site" evidence="7">
    <location>
        <position position="314"/>
    </location>
    <ligand>
        <name>N-formimidoyl-L-glutamate</name>
        <dbReference type="ChEBI" id="CHEBI:58928"/>
    </ligand>
</feature>
<dbReference type="AlphaFoldDB" id="A0A5C6UTI2"/>
<feature type="binding site" evidence="7">
    <location>
        <position position="139"/>
    </location>
    <ligand>
        <name>4-imidazolone-5-propanoate</name>
        <dbReference type="ChEBI" id="CHEBI:77893"/>
    </ligand>
</feature>
<dbReference type="Gene3D" id="3.20.20.140">
    <property type="entry name" value="Metal-dependent hydrolases"/>
    <property type="match status" value="1"/>
</dbReference>